<gene>
    <name evidence="1" type="ORF">THAOC_14950</name>
</gene>
<dbReference type="EMBL" id="AGNL01017381">
    <property type="protein sequence ID" value="EJK64327.1"/>
    <property type="molecule type" value="Genomic_DNA"/>
</dbReference>
<organism evidence="1 2">
    <name type="scientific">Thalassiosira oceanica</name>
    <name type="common">Marine diatom</name>
    <dbReference type="NCBI Taxonomy" id="159749"/>
    <lineage>
        <taxon>Eukaryota</taxon>
        <taxon>Sar</taxon>
        <taxon>Stramenopiles</taxon>
        <taxon>Ochrophyta</taxon>
        <taxon>Bacillariophyta</taxon>
        <taxon>Coscinodiscophyceae</taxon>
        <taxon>Thalassiosirophycidae</taxon>
        <taxon>Thalassiosirales</taxon>
        <taxon>Thalassiosiraceae</taxon>
        <taxon>Thalassiosira</taxon>
    </lineage>
</organism>
<accession>K0T1K2</accession>
<dbReference type="OMA" id="INHFCNN"/>
<dbReference type="OrthoDB" id="298589at2759"/>
<dbReference type="Proteomes" id="UP000266841">
    <property type="component" value="Unassembled WGS sequence"/>
</dbReference>
<dbReference type="eggNOG" id="ENOG502QWT8">
    <property type="taxonomic scope" value="Eukaryota"/>
</dbReference>
<evidence type="ECO:0000313" key="1">
    <source>
        <dbReference type="EMBL" id="EJK64327.1"/>
    </source>
</evidence>
<reference evidence="1 2" key="1">
    <citation type="journal article" date="2012" name="Genome Biol.">
        <title>Genome and low-iron response of an oceanic diatom adapted to chronic iron limitation.</title>
        <authorList>
            <person name="Lommer M."/>
            <person name="Specht M."/>
            <person name="Roy A.S."/>
            <person name="Kraemer L."/>
            <person name="Andreson R."/>
            <person name="Gutowska M.A."/>
            <person name="Wolf J."/>
            <person name="Bergner S.V."/>
            <person name="Schilhabel M.B."/>
            <person name="Klostermeier U.C."/>
            <person name="Beiko R.G."/>
            <person name="Rosenstiel P."/>
            <person name="Hippler M."/>
            <person name="Laroche J."/>
        </authorList>
    </citation>
    <scope>NUCLEOTIDE SEQUENCE [LARGE SCALE GENOMIC DNA]</scope>
    <source>
        <strain evidence="1 2">CCMP1005</strain>
    </source>
</reference>
<keyword evidence="2" id="KW-1185">Reference proteome</keyword>
<evidence type="ECO:0000313" key="2">
    <source>
        <dbReference type="Proteomes" id="UP000266841"/>
    </source>
</evidence>
<protein>
    <submittedName>
        <fullName evidence="1">Uncharacterized protein</fullName>
    </submittedName>
</protein>
<comment type="caution">
    <text evidence="1">The sequence shown here is derived from an EMBL/GenBank/DDBJ whole genome shotgun (WGS) entry which is preliminary data.</text>
</comment>
<proteinExistence type="predicted"/>
<sequence>MSNPFSFLEFFRILWNASSPSKENLEVESPILRLPDTVVFLFGQPNEWYFTSKNGGPNKDRTTILKKRKPNLTLNNIEEVFLNKAAAPSKTKKKAVKDNAIVAYFINSGGLESNVGNDLTHRHQSQDGEVYDIEYFDRQSLHCFLQGGRGHKSGILQRFIAPHGGGKHNSQIRATWTPKLCVLERRRTKQELHDTRFALCERAITFDGPDVHSVSVPLCGTVLAGRVESICNEIVWRISSQSHCVSTESIYIDDPSEPANSISIERMVVNFKVDGNGNIWILWMNSIIPCRQQHGFAVDRNDRAAAAVPLADTTNNPNISPAFETVVRLPQTTKLSQEPNHCADKKPVNNSAMQATCPSCGKDDGDPHFQATPYKTIITHFEKTMAMLEADKNTNPRIFWPPKRQFIQAAGGVGFGCLPSQLRKDGKRERSQFSEETHLIPPVIREVHPNLKAKSYSISRDDPLFLSKTCSICETCFLSYTRTMSNLDFQKPVDPLPHITNAKYDFPAKVGDRKSAYKAEKTSGDSNKHHFLM</sequence>
<name>K0T1K2_THAOC</name>
<dbReference type="AlphaFoldDB" id="K0T1K2"/>